<evidence type="ECO:0000256" key="2">
    <source>
        <dbReference type="ARBA" id="ARBA00025783"/>
    </source>
</evidence>
<organism evidence="8 9">
    <name type="scientific">Macrosiphum euphorbiae</name>
    <name type="common">potato aphid</name>
    <dbReference type="NCBI Taxonomy" id="13131"/>
    <lineage>
        <taxon>Eukaryota</taxon>
        <taxon>Metazoa</taxon>
        <taxon>Ecdysozoa</taxon>
        <taxon>Arthropoda</taxon>
        <taxon>Hexapoda</taxon>
        <taxon>Insecta</taxon>
        <taxon>Pterygota</taxon>
        <taxon>Neoptera</taxon>
        <taxon>Paraneoptera</taxon>
        <taxon>Hemiptera</taxon>
        <taxon>Sternorrhyncha</taxon>
        <taxon>Aphidomorpha</taxon>
        <taxon>Aphidoidea</taxon>
        <taxon>Aphididae</taxon>
        <taxon>Macrosiphini</taxon>
        <taxon>Macrosiphum</taxon>
    </lineage>
</organism>
<dbReference type="AlphaFoldDB" id="A0AAV0WXM5"/>
<comment type="catalytic activity">
    <reaction evidence="4">
        <text>a 5'-end (N(7)-methyl 5'-triphosphoguanosine)-ribonucleoside in snoRNA + S-adenosyl-L-methionine = a 5'-end (N(2),N(7)-dimethyl 5'-triphosphoguanosine)-ribonucleoside in snoRNA + S-adenosyl-L-homocysteine + H(+)</text>
        <dbReference type="Rhea" id="RHEA:78475"/>
        <dbReference type="Rhea" id="RHEA-COMP:19086"/>
        <dbReference type="Rhea" id="RHEA-COMP:19088"/>
        <dbReference type="ChEBI" id="CHEBI:15378"/>
        <dbReference type="ChEBI" id="CHEBI:57856"/>
        <dbReference type="ChEBI" id="CHEBI:59789"/>
        <dbReference type="ChEBI" id="CHEBI:156461"/>
        <dbReference type="ChEBI" id="CHEBI:172880"/>
    </reaction>
    <physiologicalReaction direction="left-to-right" evidence="4">
        <dbReference type="Rhea" id="RHEA:78476"/>
    </physiologicalReaction>
</comment>
<evidence type="ECO:0000256" key="4">
    <source>
        <dbReference type="ARBA" id="ARBA00048740"/>
    </source>
</evidence>
<dbReference type="Proteomes" id="UP001160148">
    <property type="component" value="Unassembled WGS sequence"/>
</dbReference>
<evidence type="ECO:0000256" key="5">
    <source>
        <dbReference type="ARBA" id="ARBA00048763"/>
    </source>
</evidence>
<evidence type="ECO:0000256" key="7">
    <source>
        <dbReference type="ARBA" id="ARBA00049790"/>
    </source>
</evidence>
<evidence type="ECO:0000313" key="8">
    <source>
        <dbReference type="EMBL" id="CAI6360369.1"/>
    </source>
</evidence>
<gene>
    <name evidence="8" type="ORF">MEUPH1_LOCUS15680</name>
</gene>
<dbReference type="EMBL" id="CARXXK010000003">
    <property type="protein sequence ID" value="CAI6360369.1"/>
    <property type="molecule type" value="Genomic_DNA"/>
</dbReference>
<sequence length="130" mass="14713">MAKQNARIYGVLEKIEFVVGDFFKLPNQIKGDVIVTSPPWGGPEYNKMDVIGPLDLCVDKILEVGKTIAPKILLHLPKNLDKNECWKMCNGVVAGLRKIENVFMDRYLNSTLLYVRSNNVSYKSKSIVKK</sequence>
<comment type="catalytic activity">
    <reaction evidence="3">
        <text>a 5'-end (N(2),N(7)-dimethyl 5'-triphosphoguanosine)-ribonucleoside in snoRNA + S-adenosyl-L-methionine = a 5'-end (N(2),N(2),N(7)-trimethyl 5'-triphosphoguanosine)-ribonucleoside in snoRNA + S-adenosyl-L-homocysteine + H(+)</text>
        <dbReference type="Rhea" id="RHEA:78507"/>
        <dbReference type="Rhea" id="RHEA-COMP:19088"/>
        <dbReference type="Rhea" id="RHEA-COMP:19090"/>
        <dbReference type="ChEBI" id="CHEBI:15378"/>
        <dbReference type="ChEBI" id="CHEBI:57856"/>
        <dbReference type="ChEBI" id="CHEBI:59789"/>
        <dbReference type="ChEBI" id="CHEBI:167623"/>
        <dbReference type="ChEBI" id="CHEBI:172880"/>
    </reaction>
    <physiologicalReaction direction="left-to-right" evidence="3">
        <dbReference type="Rhea" id="RHEA:78508"/>
    </physiologicalReaction>
</comment>
<dbReference type="GO" id="GO:0005634">
    <property type="term" value="C:nucleus"/>
    <property type="evidence" value="ECO:0007669"/>
    <property type="project" value="TreeGrafter"/>
</dbReference>
<evidence type="ECO:0000256" key="1">
    <source>
        <dbReference type="ARBA" id="ARBA00018517"/>
    </source>
</evidence>
<dbReference type="GO" id="GO:0071164">
    <property type="term" value="F:RNA cap trimethylguanosine synthase activity"/>
    <property type="evidence" value="ECO:0007669"/>
    <property type="project" value="TreeGrafter"/>
</dbReference>
<dbReference type="Gene3D" id="3.40.50.150">
    <property type="entry name" value="Vaccinia Virus protein VP39"/>
    <property type="match status" value="1"/>
</dbReference>
<dbReference type="PANTHER" id="PTHR14741:SF32">
    <property type="entry name" value="TRIMETHYLGUANOSINE SYNTHASE"/>
    <property type="match status" value="1"/>
</dbReference>
<name>A0AAV0WXM5_9HEMI</name>
<comment type="catalytic activity">
    <reaction evidence="6">
        <text>a 5'-end (N(7)-methyl 5'-triphosphoguanosine)-ribonucleoside in snRNA + S-adenosyl-L-methionine = a 5'-end (N(2),N(7)-dimethyl 5'-triphosphoguanosine)-ribonucleoside in snRNA + S-adenosyl-L-homocysteine + H(+)</text>
        <dbReference type="Rhea" id="RHEA:78471"/>
        <dbReference type="Rhea" id="RHEA-COMP:19085"/>
        <dbReference type="Rhea" id="RHEA-COMP:19087"/>
        <dbReference type="ChEBI" id="CHEBI:15378"/>
        <dbReference type="ChEBI" id="CHEBI:57856"/>
        <dbReference type="ChEBI" id="CHEBI:59789"/>
        <dbReference type="ChEBI" id="CHEBI:156461"/>
        <dbReference type="ChEBI" id="CHEBI:172880"/>
    </reaction>
    <physiologicalReaction direction="left-to-right" evidence="6">
        <dbReference type="Rhea" id="RHEA:78472"/>
    </physiologicalReaction>
</comment>
<comment type="catalytic activity">
    <reaction evidence="5">
        <text>a 5'-end (N(2),N(7)-dimethyl 5'-triphosphoguanosine)-ribonucleoside in snRNA + S-adenosyl-L-methionine = a 5'-end (N(2),N(2),N(7)-trimethyl 5'-triphosphoguanosine)-ribonucleoside in snRNA + S-adenosyl-L-homocysteine + H(+)</text>
        <dbReference type="Rhea" id="RHEA:78479"/>
        <dbReference type="Rhea" id="RHEA-COMP:19087"/>
        <dbReference type="Rhea" id="RHEA-COMP:19089"/>
        <dbReference type="ChEBI" id="CHEBI:15378"/>
        <dbReference type="ChEBI" id="CHEBI:57856"/>
        <dbReference type="ChEBI" id="CHEBI:59789"/>
        <dbReference type="ChEBI" id="CHEBI:167623"/>
        <dbReference type="ChEBI" id="CHEBI:172880"/>
    </reaction>
    <physiologicalReaction direction="left-to-right" evidence="5">
        <dbReference type="Rhea" id="RHEA:78480"/>
    </physiologicalReaction>
</comment>
<reference evidence="8 9" key="1">
    <citation type="submission" date="2023-01" db="EMBL/GenBank/DDBJ databases">
        <authorList>
            <person name="Whitehead M."/>
        </authorList>
    </citation>
    <scope>NUCLEOTIDE SEQUENCE [LARGE SCALE GENOMIC DNA]</scope>
</reference>
<evidence type="ECO:0000256" key="6">
    <source>
        <dbReference type="ARBA" id="ARBA00049075"/>
    </source>
</evidence>
<comment type="caution">
    <text evidence="8">The sequence shown here is derived from an EMBL/GenBank/DDBJ whole genome shotgun (WGS) entry which is preliminary data.</text>
</comment>
<dbReference type="SUPFAM" id="SSF53335">
    <property type="entry name" value="S-adenosyl-L-methionine-dependent methyltransferases"/>
    <property type="match status" value="1"/>
</dbReference>
<dbReference type="InterPro" id="IPR029063">
    <property type="entry name" value="SAM-dependent_MTases_sf"/>
</dbReference>
<dbReference type="PANTHER" id="PTHR14741">
    <property type="entry name" value="S-ADENOSYLMETHIONINE-DEPENDENT METHYLTRANSFERASE RELATED"/>
    <property type="match status" value="1"/>
</dbReference>
<keyword evidence="9" id="KW-1185">Reference proteome</keyword>
<comment type="similarity">
    <text evidence="2">Belongs to the methyltransferase superfamily. Trimethylguanosine synthase family.</text>
</comment>
<dbReference type="InterPro" id="IPR019012">
    <property type="entry name" value="RNA_cap_Gua-N2-MeTrfase"/>
</dbReference>
<accession>A0AAV0WXM5</accession>
<proteinExistence type="inferred from homology"/>
<evidence type="ECO:0000256" key="3">
    <source>
        <dbReference type="ARBA" id="ARBA00047418"/>
    </source>
</evidence>
<dbReference type="Pfam" id="PF09445">
    <property type="entry name" value="Methyltransf_15"/>
    <property type="match status" value="1"/>
</dbReference>
<protein>
    <recommendedName>
        <fullName evidence="1">Trimethylguanosine synthase</fullName>
    </recommendedName>
    <alternativeName>
        <fullName evidence="7">Cap-specific guanine-N(2) methyltransferase</fullName>
    </alternativeName>
</protein>
<evidence type="ECO:0000313" key="9">
    <source>
        <dbReference type="Proteomes" id="UP001160148"/>
    </source>
</evidence>